<keyword evidence="3" id="KW-1185">Reference proteome</keyword>
<sequence length="148" mass="15770">MLGKSILAATLFALSVHAAAIPAAGKTFKFQIVDPKKGKWFLADSTGAGTQDQSKALDCELDGDVIKCGGKGFDKYPSFGDMYQLTAVNPTGSSGWTIDTDDTIHWNAKPKLNFDVGIGADNNLWAENCPDAHGHWTGVRGVAKAVWV</sequence>
<evidence type="ECO:0008006" key="4">
    <source>
        <dbReference type="Google" id="ProtNLM"/>
    </source>
</evidence>
<feature type="signal peptide" evidence="1">
    <location>
        <begin position="1"/>
        <end position="18"/>
    </location>
</feature>
<dbReference type="Proteomes" id="UP000076874">
    <property type="component" value="Unassembled WGS sequence"/>
</dbReference>
<accession>A0A167MHI2</accession>
<dbReference type="AlphaFoldDB" id="A0A167MHI2"/>
<evidence type="ECO:0000313" key="2">
    <source>
        <dbReference type="EMBL" id="OAA54364.1"/>
    </source>
</evidence>
<dbReference type="OrthoDB" id="5182223at2759"/>
<feature type="chain" id="PRO_5007890355" description="Cell wall protein" evidence="1">
    <location>
        <begin position="19"/>
        <end position="148"/>
    </location>
</feature>
<comment type="caution">
    <text evidence="2">The sequence shown here is derived from an EMBL/GenBank/DDBJ whole genome shotgun (WGS) entry which is preliminary data.</text>
</comment>
<organism evidence="2 3">
    <name type="scientific">Niveomyces insectorum RCEF 264</name>
    <dbReference type="NCBI Taxonomy" id="1081102"/>
    <lineage>
        <taxon>Eukaryota</taxon>
        <taxon>Fungi</taxon>
        <taxon>Dikarya</taxon>
        <taxon>Ascomycota</taxon>
        <taxon>Pezizomycotina</taxon>
        <taxon>Sordariomycetes</taxon>
        <taxon>Hypocreomycetidae</taxon>
        <taxon>Hypocreales</taxon>
        <taxon>Cordycipitaceae</taxon>
        <taxon>Niveomyces</taxon>
    </lineage>
</organism>
<reference evidence="2 3" key="1">
    <citation type="journal article" date="2016" name="Genome Biol. Evol.">
        <title>Divergent and convergent evolution of fungal pathogenicity.</title>
        <authorList>
            <person name="Shang Y."/>
            <person name="Xiao G."/>
            <person name="Zheng P."/>
            <person name="Cen K."/>
            <person name="Zhan S."/>
            <person name="Wang C."/>
        </authorList>
    </citation>
    <scope>NUCLEOTIDE SEQUENCE [LARGE SCALE GENOMIC DNA]</scope>
    <source>
        <strain evidence="2 3">RCEF 264</strain>
    </source>
</reference>
<name>A0A167MHI2_9HYPO</name>
<proteinExistence type="predicted"/>
<evidence type="ECO:0000313" key="3">
    <source>
        <dbReference type="Proteomes" id="UP000076874"/>
    </source>
</evidence>
<dbReference type="EMBL" id="AZHD01000024">
    <property type="protein sequence ID" value="OAA54364.1"/>
    <property type="molecule type" value="Genomic_DNA"/>
</dbReference>
<evidence type="ECO:0000256" key="1">
    <source>
        <dbReference type="SAM" id="SignalP"/>
    </source>
</evidence>
<keyword evidence="1" id="KW-0732">Signal</keyword>
<gene>
    <name evidence="2" type="ORF">SPI_08983</name>
</gene>
<protein>
    <recommendedName>
        <fullName evidence="4">Cell wall protein</fullName>
    </recommendedName>
</protein>